<evidence type="ECO:0000313" key="3">
    <source>
        <dbReference type="EMBL" id="RKN34883.1"/>
    </source>
</evidence>
<organism evidence="3 5">
    <name type="scientific">Micromonospora musae</name>
    <dbReference type="NCBI Taxonomy" id="1894970"/>
    <lineage>
        <taxon>Bacteria</taxon>
        <taxon>Bacillati</taxon>
        <taxon>Actinomycetota</taxon>
        <taxon>Actinomycetes</taxon>
        <taxon>Micromonosporales</taxon>
        <taxon>Micromonosporaceae</taxon>
        <taxon>Micromonospora</taxon>
    </lineage>
</organism>
<dbReference type="EMBL" id="RAZS01000005">
    <property type="protein sequence ID" value="RKN19167.1"/>
    <property type="molecule type" value="Genomic_DNA"/>
</dbReference>
<proteinExistence type="predicted"/>
<dbReference type="Proteomes" id="UP000271548">
    <property type="component" value="Unassembled WGS sequence"/>
</dbReference>
<reference evidence="4 5" key="1">
    <citation type="submission" date="2018-09" db="EMBL/GenBank/DDBJ databases">
        <title>Micromonospora sp. nov. MS1-9, isolated from a root of Musa sp.</title>
        <authorList>
            <person name="Kuncharoen N."/>
            <person name="Kudo T."/>
            <person name="Ohkuma M."/>
            <person name="Yuki M."/>
            <person name="Tanasupawat S."/>
        </authorList>
    </citation>
    <scope>NUCLEOTIDE SEQUENCE [LARGE SCALE GENOMIC DNA]</scope>
    <source>
        <strain evidence="3 5">MS1-9</strain>
        <strain evidence="2 4">NGC1-4</strain>
    </source>
</reference>
<keyword evidence="4" id="KW-1185">Reference proteome</keyword>
<dbReference type="InterPro" id="IPR038727">
    <property type="entry name" value="NadR/Ttd14_AAA_dom"/>
</dbReference>
<dbReference type="PANTHER" id="PTHR37512:SF1">
    <property type="entry name" value="NADR_TTD14 AAA DOMAIN-CONTAINING PROTEIN"/>
    <property type="match status" value="1"/>
</dbReference>
<dbReference type="InterPro" id="IPR052735">
    <property type="entry name" value="NAD_biosynth-regulator"/>
</dbReference>
<dbReference type="Gene3D" id="3.40.50.300">
    <property type="entry name" value="P-loop containing nucleotide triphosphate hydrolases"/>
    <property type="match status" value="1"/>
</dbReference>
<name>A0A3A9YDA3_9ACTN</name>
<comment type="caution">
    <text evidence="3">The sequence shown here is derived from an EMBL/GenBank/DDBJ whole genome shotgun (WGS) entry which is preliminary data.</text>
</comment>
<dbReference type="AlphaFoldDB" id="A0A3A9YDA3"/>
<feature type="domain" description="NadR/Ttd14 AAA" evidence="1">
    <location>
        <begin position="153"/>
        <end position="320"/>
    </location>
</feature>
<evidence type="ECO:0000313" key="5">
    <source>
        <dbReference type="Proteomes" id="UP000275865"/>
    </source>
</evidence>
<dbReference type="SUPFAM" id="SSF52374">
    <property type="entry name" value="Nucleotidylyl transferase"/>
    <property type="match status" value="1"/>
</dbReference>
<dbReference type="Pfam" id="PF13521">
    <property type="entry name" value="AAA_28"/>
    <property type="match status" value="1"/>
</dbReference>
<accession>A0A3A9YDA3</accession>
<dbReference type="SUPFAM" id="SSF52540">
    <property type="entry name" value="P-loop containing nucleoside triphosphate hydrolases"/>
    <property type="match status" value="1"/>
</dbReference>
<dbReference type="PANTHER" id="PTHR37512">
    <property type="entry name" value="TRIFUNCTIONAL NAD BIOSYNTHESIS/REGULATOR PROTEIN NADR"/>
    <property type="match status" value="1"/>
</dbReference>
<protein>
    <submittedName>
        <fullName evidence="3">Transcriptional regulator</fullName>
    </submittedName>
</protein>
<dbReference type="Proteomes" id="UP000275865">
    <property type="component" value="Unassembled WGS sequence"/>
</dbReference>
<evidence type="ECO:0000259" key="1">
    <source>
        <dbReference type="Pfam" id="PF13521"/>
    </source>
</evidence>
<dbReference type="InterPro" id="IPR027417">
    <property type="entry name" value="P-loop_NTPase"/>
</dbReference>
<evidence type="ECO:0000313" key="4">
    <source>
        <dbReference type="Proteomes" id="UP000271548"/>
    </source>
</evidence>
<dbReference type="InterPro" id="IPR014729">
    <property type="entry name" value="Rossmann-like_a/b/a_fold"/>
</dbReference>
<sequence>MVVGKFYPPHAGHHALIGAAAARCAAVTVVVAPSRRESIPLADRLDWLREVHAGTPWVRFVGRYDDHPVDYADPAAWEAHCAVFREAVGDRPVDAVFSSEAYGVELARRFDAVPVTVDPGRRDLPVSGTAVRADPVANWRWLAPPVRAWFVRRVVVVGAESTGTTTMAAALGAHYGTAWVPEYGRELTARKLARLRERRPEATVFDVTWDRDDFLEVVRAQQAAEDAAARSGGPLLICDTDARATAVWEERYLGSASAAVRAAARRPALYLLTDHRDVPFTDDGLRDGEHLRAWMTDRFRAELAGCGVPVVELTGSHEERLARAVAACDALLSAGWGLADPLVPQA</sequence>
<gene>
    <name evidence="3" type="ORF">D7044_06770</name>
    <name evidence="2" type="ORF">D7147_14895</name>
</gene>
<dbReference type="EMBL" id="RAZT01000003">
    <property type="protein sequence ID" value="RKN34883.1"/>
    <property type="molecule type" value="Genomic_DNA"/>
</dbReference>
<dbReference type="OrthoDB" id="3249147at2"/>
<evidence type="ECO:0000313" key="2">
    <source>
        <dbReference type="EMBL" id="RKN19167.1"/>
    </source>
</evidence>
<dbReference type="Gene3D" id="3.40.50.620">
    <property type="entry name" value="HUPs"/>
    <property type="match status" value="1"/>
</dbReference>